<protein>
    <recommendedName>
        <fullName evidence="5">Cytochrome c-type biogenesis protein H TPR domain-containing protein</fullName>
    </recommendedName>
</protein>
<keyword evidence="7" id="KW-1185">Reference proteome</keyword>
<keyword evidence="2" id="KW-0201">Cytochrome c-type biogenesis</keyword>
<evidence type="ECO:0000256" key="3">
    <source>
        <dbReference type="ARBA" id="ARBA00022803"/>
    </source>
</evidence>
<dbReference type="AlphaFoldDB" id="A0A4S2H3A1"/>
<dbReference type="OrthoDB" id="7631440at2"/>
<keyword evidence="4" id="KW-1133">Transmembrane helix</keyword>
<evidence type="ECO:0000259" key="5">
    <source>
        <dbReference type="Pfam" id="PF23914"/>
    </source>
</evidence>
<feature type="domain" description="Cytochrome c-type biogenesis protein H TPR" evidence="5">
    <location>
        <begin position="85"/>
        <end position="201"/>
    </location>
</feature>
<dbReference type="PANTHER" id="PTHR47870:SF1">
    <property type="entry name" value="CYTOCHROME C-TYPE BIOGENESIS PROTEIN CCMH"/>
    <property type="match status" value="1"/>
</dbReference>
<evidence type="ECO:0000256" key="2">
    <source>
        <dbReference type="ARBA" id="ARBA00022748"/>
    </source>
</evidence>
<evidence type="ECO:0000256" key="1">
    <source>
        <dbReference type="ARBA" id="ARBA00022737"/>
    </source>
</evidence>
<dbReference type="EMBL" id="SRXW01000001">
    <property type="protein sequence ID" value="TGY89973.1"/>
    <property type="molecule type" value="Genomic_DNA"/>
</dbReference>
<feature type="transmembrane region" description="Helical" evidence="4">
    <location>
        <begin position="31"/>
        <end position="50"/>
    </location>
</feature>
<gene>
    <name evidence="6" type="ORF">E5163_02230</name>
</gene>
<dbReference type="PANTHER" id="PTHR47870">
    <property type="entry name" value="CYTOCHROME C-TYPE BIOGENESIS PROTEIN CCMH"/>
    <property type="match status" value="1"/>
</dbReference>
<comment type="caution">
    <text evidence="6">The sequence shown here is derived from an EMBL/GenBank/DDBJ whole genome shotgun (WGS) entry which is preliminary data.</text>
</comment>
<keyword evidence="1" id="KW-0677">Repeat</keyword>
<keyword evidence="4" id="KW-0812">Transmembrane</keyword>
<dbReference type="InterPro" id="IPR051263">
    <property type="entry name" value="C-type_cytochrome_biogenesis"/>
</dbReference>
<reference evidence="6 7" key="1">
    <citation type="journal article" date="2017" name="Int. J. Syst. Evol. Microbiol.">
        <title>Marinicauda algicola sp. nov., isolated from a marine red alga Rhodosorus marinus.</title>
        <authorList>
            <person name="Jeong S.E."/>
            <person name="Jeon S.H."/>
            <person name="Chun B.H."/>
            <person name="Kim D.W."/>
            <person name="Jeon C.O."/>
        </authorList>
    </citation>
    <scope>NUCLEOTIDE SEQUENCE [LARGE SCALE GENOMIC DNA]</scope>
    <source>
        <strain evidence="6 7">JCM 31718</strain>
    </source>
</reference>
<dbReference type="Pfam" id="PF23914">
    <property type="entry name" value="TPR_CcmH_CycH"/>
    <property type="match status" value="1"/>
</dbReference>
<dbReference type="InterPro" id="IPR011990">
    <property type="entry name" value="TPR-like_helical_dom_sf"/>
</dbReference>
<dbReference type="SUPFAM" id="SSF48452">
    <property type="entry name" value="TPR-like"/>
    <property type="match status" value="1"/>
</dbReference>
<sequence>MIALALLTGLTGVAAGLYIAAPLLAERRRALAGIAAAGAVALGAFGLYAVGAAPHVPGQPYGAVVERLAAADPATLSLEEQEERLRARVRAEPEDGEALALLGRLLARTGRELEAVAVLERALRVEEDPRVLSDLGQALVNLNEGEVTAPAERAFARAHELDPALPEPAFFLGAASYQRGEREAAARLWAGILTRLPPADPFRQAIAARAADLLSRPAAGPLDAGAQAPFTGEAGEDPEALIAAMVAGLETRLQDDPGDFSGWLTLIRARASLGEMDAARAAFEEAARRFGGEGREIILAALARALGIEPPAAPEQESR</sequence>
<proteinExistence type="predicted"/>
<dbReference type="Proteomes" id="UP000308054">
    <property type="component" value="Unassembled WGS sequence"/>
</dbReference>
<keyword evidence="4" id="KW-0472">Membrane</keyword>
<evidence type="ECO:0000256" key="4">
    <source>
        <dbReference type="SAM" id="Phobius"/>
    </source>
</evidence>
<dbReference type="Gene3D" id="1.25.40.10">
    <property type="entry name" value="Tetratricopeptide repeat domain"/>
    <property type="match status" value="2"/>
</dbReference>
<dbReference type="RefSeq" id="WP_135994470.1">
    <property type="nucleotide sequence ID" value="NZ_CP071057.1"/>
</dbReference>
<keyword evidence="3" id="KW-0802">TPR repeat</keyword>
<evidence type="ECO:0000313" key="6">
    <source>
        <dbReference type="EMBL" id="TGY89973.1"/>
    </source>
</evidence>
<dbReference type="GO" id="GO:0017004">
    <property type="term" value="P:cytochrome complex assembly"/>
    <property type="evidence" value="ECO:0007669"/>
    <property type="project" value="UniProtKB-KW"/>
</dbReference>
<dbReference type="InterPro" id="IPR056413">
    <property type="entry name" value="TPR_CcmH_CycH"/>
</dbReference>
<organism evidence="6 7">
    <name type="scientific">Marinicauda algicola</name>
    <dbReference type="NCBI Taxonomy" id="2029849"/>
    <lineage>
        <taxon>Bacteria</taxon>
        <taxon>Pseudomonadati</taxon>
        <taxon>Pseudomonadota</taxon>
        <taxon>Alphaproteobacteria</taxon>
        <taxon>Maricaulales</taxon>
        <taxon>Maricaulaceae</taxon>
        <taxon>Marinicauda</taxon>
    </lineage>
</organism>
<name>A0A4S2H3A1_9PROT</name>
<evidence type="ECO:0000313" key="7">
    <source>
        <dbReference type="Proteomes" id="UP000308054"/>
    </source>
</evidence>
<accession>A0A4S2H3A1</accession>